<evidence type="ECO:0000256" key="2">
    <source>
        <dbReference type="SAM" id="SignalP"/>
    </source>
</evidence>
<keyword evidence="5" id="KW-1185">Reference proteome</keyword>
<proteinExistence type="predicted"/>
<feature type="signal peptide" evidence="2">
    <location>
        <begin position="1"/>
        <end position="19"/>
    </location>
</feature>
<dbReference type="PANTHER" id="PTHR19328:SF75">
    <property type="entry name" value="ALDOSE SUGAR DEHYDROGENASE YLII"/>
    <property type="match status" value="1"/>
</dbReference>
<feature type="region of interest" description="Disordered" evidence="1">
    <location>
        <begin position="21"/>
        <end position="75"/>
    </location>
</feature>
<dbReference type="PANTHER" id="PTHR19328">
    <property type="entry name" value="HEDGEHOG-INTERACTING PROTEIN"/>
    <property type="match status" value="1"/>
</dbReference>
<evidence type="ECO:0000313" key="4">
    <source>
        <dbReference type="EMBL" id="MDI4645891.1"/>
    </source>
</evidence>
<dbReference type="InterPro" id="IPR012938">
    <property type="entry name" value="Glc/Sorbosone_DH"/>
</dbReference>
<feature type="domain" description="Glucose/Sorbosone dehydrogenase" evidence="3">
    <location>
        <begin position="91"/>
        <end position="431"/>
    </location>
</feature>
<dbReference type="Proteomes" id="UP001161691">
    <property type="component" value="Unassembled WGS sequence"/>
</dbReference>
<comment type="caution">
    <text evidence="4">The sequence shown here is derived from an EMBL/GenBank/DDBJ whole genome shotgun (WGS) entry which is preliminary data.</text>
</comment>
<reference evidence="4" key="1">
    <citation type="submission" date="2023-04" db="EMBL/GenBank/DDBJ databases">
        <title>Comparative genomic analysis of Cohnella hashimotonis sp. nov., isolated from the International Space Station.</title>
        <authorList>
            <person name="Venkateswaran K."/>
            <person name="Simpson A."/>
        </authorList>
    </citation>
    <scope>NUCLEOTIDE SEQUENCE</scope>
    <source>
        <strain evidence="4">F6_2S_P_1</strain>
    </source>
</reference>
<dbReference type="Pfam" id="PF07995">
    <property type="entry name" value="GSDH"/>
    <property type="match status" value="1"/>
</dbReference>
<feature type="compositionally biased region" description="Low complexity" evidence="1">
    <location>
        <begin position="63"/>
        <end position="74"/>
    </location>
</feature>
<evidence type="ECO:0000313" key="5">
    <source>
        <dbReference type="Proteomes" id="UP001161691"/>
    </source>
</evidence>
<dbReference type="SUPFAM" id="SSF50952">
    <property type="entry name" value="Soluble quinoprotein glucose dehydrogenase"/>
    <property type="match status" value="1"/>
</dbReference>
<dbReference type="Gene3D" id="2.120.10.30">
    <property type="entry name" value="TolB, C-terminal domain"/>
    <property type="match status" value="1"/>
</dbReference>
<protein>
    <submittedName>
        <fullName evidence="4">PQQ-dependent sugar dehydrogenase</fullName>
    </submittedName>
</protein>
<dbReference type="EMBL" id="JAGRPV010000001">
    <property type="protein sequence ID" value="MDI4645891.1"/>
    <property type="molecule type" value="Genomic_DNA"/>
</dbReference>
<keyword evidence="2" id="KW-0732">Signal</keyword>
<dbReference type="PROSITE" id="PS51257">
    <property type="entry name" value="PROKAR_LIPOPROTEIN"/>
    <property type="match status" value="1"/>
</dbReference>
<evidence type="ECO:0000259" key="3">
    <source>
        <dbReference type="Pfam" id="PF07995"/>
    </source>
</evidence>
<evidence type="ECO:0000256" key="1">
    <source>
        <dbReference type="SAM" id="MobiDB-lite"/>
    </source>
</evidence>
<organism evidence="4 5">
    <name type="scientific">Cohnella hashimotonis</name>
    <dbReference type="NCBI Taxonomy" id="2826895"/>
    <lineage>
        <taxon>Bacteria</taxon>
        <taxon>Bacillati</taxon>
        <taxon>Bacillota</taxon>
        <taxon>Bacilli</taxon>
        <taxon>Bacillales</taxon>
        <taxon>Paenibacillaceae</taxon>
        <taxon>Cohnella</taxon>
    </lineage>
</organism>
<accession>A0ABT6TGC6</accession>
<feature type="chain" id="PRO_5046705132" evidence="2">
    <location>
        <begin position="20"/>
        <end position="435"/>
    </location>
</feature>
<dbReference type="RefSeq" id="WP_282908790.1">
    <property type="nucleotide sequence ID" value="NZ_JAGRPV010000001.1"/>
</dbReference>
<dbReference type="InterPro" id="IPR011041">
    <property type="entry name" value="Quinoprot_gluc/sorb_DH_b-prop"/>
</dbReference>
<dbReference type="InterPro" id="IPR011042">
    <property type="entry name" value="6-blade_b-propeller_TolB-like"/>
</dbReference>
<sequence>MKIKWGLYALLSLALAGTAACKQESDGGAGMPGESPQRSQSTGGTTGSGSNAELPESTPTEASGNDGNDSGDSSARANVKLTPVFQGVNLDRPTAIESRGDRLYVTEQEGRIVALRAAEADKGGKTETLLDLTDRVYSKGTEQGLLGLAFDPQYEVNGFIYVNYTTRTNTIIARYSLPLEERAASGDGKDEKVLMTFKQLYANHNGGQLAFGPDGYLYIGTGDGGGSGDPQGNGQNKQTLLGKILRIDIGKAEGDKAYAIPADNPFAKSGGAKEIYAYGLRNPWRFSFDADTGDLWAADVGQNKFEEIDKIVNGGNYGWKLKEADRCYEPSSGCESAAKQAGVIAPIWSYGREDGQSVTGGYVYRGTAIPGLAGRYVYGDYGSGAIWALKEEVSGHYGNELLLQSELNITTFGLDEQGELYLTSADGELYRLDPR</sequence>
<gene>
    <name evidence="4" type="ORF">KB449_13025</name>
</gene>
<name>A0ABT6TGC6_9BACL</name>